<evidence type="ECO:0000313" key="3">
    <source>
        <dbReference type="Proteomes" id="UP000187059"/>
    </source>
</evidence>
<dbReference type="Proteomes" id="UP000187059">
    <property type="component" value="Chromosome"/>
</dbReference>
<feature type="chain" id="PRO_5013269994" evidence="1">
    <location>
        <begin position="28"/>
        <end position="460"/>
    </location>
</feature>
<sequence length="460" mass="47316" precursor="true">MSLPSVLRSGVCAAATAVALIATPALSDPFADLARGFDAQLRAAGAERAPIAAGGVALITGRGFTPGQSVTFRQGGTALNDGAAVEADDKGEISAEIAIPEGTAPGIYPVVAEVSGPDYATTFEIKVSPVLAPSGDFATESQPLEPGLYQVAATDEAVYVTSAVGRPPVKQSALMKLDPETLEIVAQTAPGAAPARADGSDGGVFAVYGIGVAEEAGQVWVTNTRQDTVAVYDADDLSLIKQFPSGTVSHSRDAVAHDGKVYVTATFEPFVHVFDTETLEETGTIELRSSRRRAEFGTASLQLDEESGTLYVVSLGTNEVAAIDLASGEQTGVWPVDLSRGTIGVGHDAETGRIFTAGQGSDNVMILDDETGEVLHEVMVGANPLNIVFDPEADLAYVTLRGSGTLVAVTPDGEIAGNIEIGSFPNHLALDGKGGVLVVNKSKGADDPTGDHITRVTPEG</sequence>
<dbReference type="EMBL" id="CP015093">
    <property type="protein sequence ID" value="APZ51821.1"/>
    <property type="molecule type" value="Genomic_DNA"/>
</dbReference>
<dbReference type="OrthoDB" id="7197435at2"/>
<dbReference type="PANTHER" id="PTHR47197:SF3">
    <property type="entry name" value="DIHYDRO-HEME D1 DEHYDROGENASE"/>
    <property type="match status" value="1"/>
</dbReference>
<dbReference type="InterPro" id="IPR051200">
    <property type="entry name" value="Host-pathogen_enzymatic-act"/>
</dbReference>
<gene>
    <name evidence="2" type="ORF">Ga0080574_TMP1487</name>
</gene>
<name>A0A1P8UR03_9RHOB</name>
<feature type="signal peptide" evidence="1">
    <location>
        <begin position="1"/>
        <end position="27"/>
    </location>
</feature>
<dbReference type="SUPFAM" id="SSF51004">
    <property type="entry name" value="C-terminal (heme d1) domain of cytochrome cd1-nitrite reductase"/>
    <property type="match status" value="1"/>
</dbReference>
<keyword evidence="3" id="KW-1185">Reference proteome</keyword>
<organism evidence="2 3">
    <name type="scientific">Salipiger abyssi</name>
    <dbReference type="NCBI Taxonomy" id="1250539"/>
    <lineage>
        <taxon>Bacteria</taxon>
        <taxon>Pseudomonadati</taxon>
        <taxon>Pseudomonadota</taxon>
        <taxon>Alphaproteobacteria</taxon>
        <taxon>Rhodobacterales</taxon>
        <taxon>Roseobacteraceae</taxon>
        <taxon>Salipiger</taxon>
    </lineage>
</organism>
<dbReference type="PANTHER" id="PTHR47197">
    <property type="entry name" value="PROTEIN NIRF"/>
    <property type="match status" value="1"/>
</dbReference>
<dbReference type="STRING" id="1250539.Ga0080574_TMP1487"/>
<dbReference type="AlphaFoldDB" id="A0A1P8UR03"/>
<reference evidence="2 3" key="1">
    <citation type="submission" date="2016-04" db="EMBL/GenBank/DDBJ databases">
        <title>Deep-sea bacteria in the southern Pacific.</title>
        <authorList>
            <person name="Tang K."/>
        </authorList>
    </citation>
    <scope>NUCLEOTIDE SEQUENCE [LARGE SCALE GENOMIC DNA]</scope>
    <source>
        <strain evidence="2 3">JLT2014</strain>
    </source>
</reference>
<dbReference type="InterPro" id="IPR015943">
    <property type="entry name" value="WD40/YVTN_repeat-like_dom_sf"/>
</dbReference>
<dbReference type="RefSeq" id="WP_076696650.1">
    <property type="nucleotide sequence ID" value="NZ_CP015093.1"/>
</dbReference>
<evidence type="ECO:0000256" key="1">
    <source>
        <dbReference type="SAM" id="SignalP"/>
    </source>
</evidence>
<dbReference type="Gene3D" id="2.130.10.10">
    <property type="entry name" value="YVTN repeat-like/Quinoprotein amine dehydrogenase"/>
    <property type="match status" value="1"/>
</dbReference>
<proteinExistence type="predicted"/>
<accession>A0A1P8UR03</accession>
<dbReference type="KEGG" id="paby:Ga0080574_TMP1487"/>
<keyword evidence="1" id="KW-0732">Signal</keyword>
<dbReference type="InterPro" id="IPR011048">
    <property type="entry name" value="Haem_d1_sf"/>
</dbReference>
<evidence type="ECO:0000313" key="2">
    <source>
        <dbReference type="EMBL" id="APZ51821.1"/>
    </source>
</evidence>
<protein>
    <submittedName>
        <fullName evidence="2">YVTN family beta-propeller repeat protein</fullName>
    </submittedName>
</protein>